<dbReference type="GeneTree" id="ENSGT00940000153692"/>
<keyword evidence="3" id="KW-1267">Proteomics identification</keyword>
<evidence type="ECO:0000313" key="1">
    <source>
        <dbReference type="Ensembl" id="ENSP00000491938.1"/>
    </source>
</evidence>
<dbReference type="EMBL" id="AC110076">
    <property type="status" value="NOT_ANNOTATED_CDS"/>
    <property type="molecule type" value="Genomic_DNA"/>
</dbReference>
<evidence type="ECO:0007829" key="3">
    <source>
        <dbReference type="PeptideAtlas" id="A0A1W2PQX4"/>
    </source>
</evidence>
<dbReference type="Ensembl" id="ENST00000513839.5">
    <property type="protein sequence ID" value="ENSP00000492266.1"/>
    <property type="gene ID" value="ENSG00000109339.24"/>
</dbReference>
<dbReference type="OpenTargets" id="ENSG00000109339"/>
<dbReference type="Proteomes" id="UP000005640">
    <property type="component" value="Chromosome 4"/>
</dbReference>
<reference evidence="1" key="4">
    <citation type="submission" date="2025-05" db="UniProtKB">
        <authorList>
            <consortium name="Ensembl"/>
        </authorList>
    </citation>
    <scope>IDENTIFICATION</scope>
</reference>
<organism evidence="1 2">
    <name type="scientific">Homo sapiens</name>
    <name type="common">Human</name>
    <dbReference type="NCBI Taxonomy" id="9606"/>
    <lineage>
        <taxon>Eukaryota</taxon>
        <taxon>Metazoa</taxon>
        <taxon>Chordata</taxon>
        <taxon>Craniata</taxon>
        <taxon>Vertebrata</taxon>
        <taxon>Euteleostomi</taxon>
        <taxon>Mammalia</taxon>
        <taxon>Eutheria</taxon>
        <taxon>Euarchontoglires</taxon>
        <taxon>Primates</taxon>
        <taxon>Haplorrhini</taxon>
        <taxon>Catarrhini</taxon>
        <taxon>Hominidae</taxon>
        <taxon>Homo</taxon>
    </lineage>
</organism>
<dbReference type="VEuPathDB" id="HostDB:ENSG00000109339"/>
<dbReference type="HGNC" id="HGNC:6872">
    <property type="gene designation" value="MAPK10"/>
</dbReference>
<dbReference type="Ensembl" id="ENST00000641653.1">
    <property type="protein sequence ID" value="ENSP00000493225.1"/>
    <property type="gene ID" value="ENSG00000109339.24"/>
</dbReference>
<keyword evidence="2" id="KW-1185">Reference proteome</keyword>
<gene>
    <name evidence="1" type="primary">MAPK10</name>
</gene>
<dbReference type="Ensembl" id="ENST00000564854.2">
    <property type="protein sequence ID" value="ENSP00000491938.1"/>
    <property type="gene ID" value="ENSG00000109339.24"/>
</dbReference>
<dbReference type="EMBL" id="AC108054">
    <property type="status" value="NOT_ANNOTATED_CDS"/>
    <property type="molecule type" value="Genomic_DNA"/>
</dbReference>
<dbReference type="OrthoDB" id="192887at2759"/>
<dbReference type="Ensembl" id="ENST00000641798.1">
    <property type="protein sequence ID" value="ENSP00000493258.1"/>
    <property type="gene ID" value="ENSG00000109339.24"/>
</dbReference>
<dbReference type="Ensembl" id="ENST00000641435.1">
    <property type="protein sequence ID" value="ENSP00000493067.1"/>
    <property type="gene ID" value="ENSG00000109339.24"/>
</dbReference>
<dbReference type="ExpressionAtlas" id="A0A1W2PQX4">
    <property type="expression patterns" value="baseline and differential"/>
</dbReference>
<name>A0A1W2PQX4_HUMAN</name>
<dbReference type="EMBL" id="AC096953">
    <property type="status" value="NOT_ANNOTATED_CDS"/>
    <property type="molecule type" value="Genomic_DNA"/>
</dbReference>
<dbReference type="EMBL" id="AC139716">
    <property type="status" value="NOT_ANNOTATED_CDS"/>
    <property type="molecule type" value="Genomic_DNA"/>
</dbReference>
<reference evidence="1 2" key="3">
    <citation type="journal article" date="2005" name="Nature">
        <title>Generation and annotation of the DNA sequences of human chromosomes 2 and 4.</title>
        <authorList>
            <person name="Hillier L.W."/>
            <person name="Graves T.A."/>
            <person name="Fulton R.S."/>
            <person name="Fulton L.A."/>
            <person name="Pepin K.H."/>
            <person name="Minx P."/>
            <person name="Wagner-McPherson C."/>
            <person name="Layman D."/>
            <person name="Wylie K."/>
            <person name="Sekhon M."/>
            <person name="Becker M.C."/>
            <person name="Fewell G.A."/>
            <person name="Delehaunty K.D."/>
            <person name="Miner T.L."/>
            <person name="Nash W.E."/>
            <person name="Kremitzki C."/>
            <person name="Oddy L."/>
            <person name="Du H."/>
            <person name="Sun H."/>
            <person name="Bradshaw-Cordum H."/>
            <person name="Ali J."/>
            <person name="Carter J."/>
            <person name="Cordes M."/>
            <person name="Harris A."/>
            <person name="Isak A."/>
            <person name="van Brunt A."/>
            <person name="Nguyen C."/>
            <person name="Du F."/>
            <person name="Courtney L."/>
            <person name="Kalicki J."/>
            <person name="Ozersky P."/>
            <person name="Abbott S."/>
            <person name="Armstrong J."/>
            <person name="Belter E.A."/>
            <person name="Caruso L."/>
            <person name="Cedroni M."/>
            <person name="Cotton M."/>
            <person name="Davidson T."/>
            <person name="Desai A."/>
            <person name="Elliott G."/>
            <person name="Erb T."/>
            <person name="Fronick C."/>
            <person name="Gaige T."/>
            <person name="Haakenson W."/>
            <person name="Haglund K."/>
            <person name="Holmes A."/>
            <person name="Harkins R."/>
            <person name="Kim K."/>
            <person name="Kruchowski S.S."/>
            <person name="Strong C.M."/>
            <person name="Grewal N."/>
            <person name="Goyea E."/>
            <person name="Hou S."/>
            <person name="Levy A."/>
            <person name="Martinka S."/>
            <person name="Mead K."/>
            <person name="McLellan M.D."/>
            <person name="Meyer R."/>
            <person name="Randall-Maher J."/>
            <person name="Tomlinson C."/>
            <person name="Dauphin-Kohlberg S."/>
            <person name="Kozlowicz-Reilly A."/>
            <person name="Shah N."/>
            <person name="Swearengen-Shahid S."/>
            <person name="Snider J."/>
            <person name="Strong J.T."/>
            <person name="Thompson J."/>
            <person name="Yoakum M."/>
            <person name="Leonard S."/>
            <person name="Pearman C."/>
            <person name="Trani L."/>
            <person name="Radionenko M."/>
            <person name="Waligorski J.E."/>
            <person name="Wang C."/>
            <person name="Rock S.M."/>
            <person name="Tin-Wollam A.M."/>
            <person name="Maupin R."/>
            <person name="Latreille P."/>
            <person name="Wendl M.C."/>
            <person name="Yang S.P."/>
            <person name="Pohl C."/>
            <person name="Wallis J.W."/>
            <person name="Spieth J."/>
            <person name="Bieri T.A."/>
            <person name="Berkowicz N."/>
            <person name="Nelson J.O."/>
            <person name="Osborne J."/>
            <person name="Ding L."/>
            <person name="Meyer R."/>
            <person name="Sabo A."/>
            <person name="Shotland Y."/>
            <person name="Sinha P."/>
            <person name="Wohldmann P.E."/>
            <person name="Cook L.L."/>
            <person name="Hickenbotham M.T."/>
            <person name="Eldred J."/>
            <person name="Williams D."/>
            <person name="Jones T.A."/>
            <person name="She X."/>
            <person name="Ciccarelli F.D."/>
            <person name="Izaurralde E."/>
            <person name="Taylor J."/>
            <person name="Schmutz J."/>
            <person name="Myers R.M."/>
            <person name="Cox D.R."/>
            <person name="Huang X."/>
            <person name="McPherson J.D."/>
            <person name="Mardis E.R."/>
            <person name="Clifton S.W."/>
            <person name="Warren W.C."/>
            <person name="Chinwalla A.T."/>
            <person name="Eddy S.R."/>
            <person name="Marra M.A."/>
            <person name="Ovcharenko I."/>
            <person name="Furey T.S."/>
            <person name="Miller W."/>
            <person name="Eichler E.E."/>
            <person name="Bork P."/>
            <person name="Suyama M."/>
            <person name="Torrents D."/>
            <person name="Waterston R.H."/>
            <person name="Wilson R.K."/>
        </authorList>
    </citation>
    <scope>NUCLEOTIDE SEQUENCE [LARGE SCALE GENOMIC DNA]</scope>
</reference>
<dbReference type="EMBL" id="AC104827">
    <property type="status" value="NOT_ANNOTATED_CDS"/>
    <property type="molecule type" value="Genomic_DNA"/>
</dbReference>
<dbReference type="Ensembl" id="ENST00000641203.1">
    <property type="protein sequence ID" value="ENSP00000493409.1"/>
    <property type="gene ID" value="ENSG00000109339.24"/>
</dbReference>
<sequence>MSLHFLYYCSEPTLDVKIAFCQVCVPYRDSINKWMCHILPNITT</sequence>
<protein>
    <submittedName>
        <fullName evidence="1">Mitogen-activated protein kinase 10</fullName>
    </submittedName>
</protein>
<accession>A0A1W2PQX4</accession>
<dbReference type="Ensembl" id="ENST00000642060.1">
    <property type="protein sequence ID" value="ENSP00000493282.1"/>
    <property type="gene ID" value="ENSG00000109339.24"/>
</dbReference>
<dbReference type="AlphaFoldDB" id="A0A1W2PQX4"/>
<reference evidence="1" key="1">
    <citation type="journal article" date="2001" name="Nature">
        <title>Initial sequencing and analysis of the human genome.</title>
        <authorList>
            <consortium name="International Human Genome Sequencing Consortium"/>
            <person name="Lander E.S."/>
            <person name="Linton L.M."/>
            <person name="Birren B."/>
            <person name="Nusbaum C."/>
            <person name="Zody M.C."/>
            <person name="Baldwin J."/>
            <person name="Devon K."/>
            <person name="Dewar K."/>
            <person name="Doyle M."/>
            <person name="FitzHugh W."/>
            <person name="Funke R."/>
            <person name="Gage D."/>
            <person name="Harris K."/>
            <person name="Heaford A."/>
            <person name="Howland J."/>
            <person name="Kann L."/>
            <person name="Lehoczky J."/>
            <person name="LeVine R."/>
            <person name="McEwan P."/>
            <person name="McKernan K."/>
            <person name="Meldrim J."/>
            <person name="Mesirov J.P."/>
            <person name="Miranda C."/>
            <person name="Morris W."/>
            <person name="Naylor J."/>
            <person name="Raymond C."/>
            <person name="Rosetti M."/>
            <person name="Santos R."/>
            <person name="Sheridan A."/>
            <person name="Sougnez C."/>
            <person name="Stange-Thomann N."/>
            <person name="Stojanovic N."/>
            <person name="Subramanian A."/>
            <person name="Wyman D."/>
            <person name="Rogers J."/>
            <person name="Sulston J."/>
            <person name="Ainscough R."/>
            <person name="Beck S."/>
            <person name="Bentley D."/>
            <person name="Burton J."/>
            <person name="Clee C."/>
            <person name="Carter N."/>
            <person name="Coulson A."/>
            <person name="Deadman R."/>
            <person name="Deloukas P."/>
            <person name="Dunham A."/>
            <person name="Dunham I."/>
            <person name="Durbin R."/>
            <person name="French L."/>
            <person name="Grafham D."/>
            <person name="Gregory S."/>
            <person name="Hubbard T."/>
            <person name="Humphray S."/>
            <person name="Hunt A."/>
            <person name="Jones M."/>
            <person name="Lloyd C."/>
            <person name="McMurray A."/>
            <person name="Matthews L."/>
            <person name="Mercer S."/>
            <person name="Milne S."/>
            <person name="Mullikin J.C."/>
            <person name="Mungall A."/>
            <person name="Plumb R."/>
            <person name="Ross M."/>
            <person name="Shownkeen R."/>
            <person name="Sims S."/>
            <person name="Waterston R.H."/>
            <person name="Wilson R.K."/>
            <person name="Hillier L.W."/>
            <person name="McPherson J.D."/>
            <person name="Marra M.A."/>
            <person name="Mardis E.R."/>
            <person name="Fulton L.A."/>
            <person name="Chinwalla A.T."/>
            <person name="Pepin K.H."/>
            <person name="Gish W.R."/>
            <person name="Chissoe S.L."/>
            <person name="Wendl M.C."/>
            <person name="Delehaunty K.D."/>
            <person name="Miner T.L."/>
            <person name="Delehaunty A."/>
            <person name="Kramer J.B."/>
            <person name="Cook L.L."/>
            <person name="Fulton R.S."/>
            <person name="Johnson D.L."/>
            <person name="Minx P.J."/>
            <person name="Clifton S.W."/>
            <person name="Hawkins T."/>
            <person name="Branscomb E."/>
            <person name="Predki P."/>
            <person name="Richardson P."/>
            <person name="Wenning S."/>
            <person name="Slezak T."/>
            <person name="Doggett N."/>
            <person name="Cheng J.F."/>
            <person name="Olsen A."/>
            <person name="Lucas S."/>
            <person name="Elkin C."/>
            <person name="Uberbacher E."/>
            <person name="Frazier M."/>
            <person name="Gibbs R.A."/>
            <person name="Muzny D.M."/>
            <person name="Scherer S.E."/>
            <person name="Bouck J.B."/>
            <person name="Sodergren E.J."/>
            <person name="Worley K.C."/>
            <person name="Rives C.M."/>
            <person name="Gorrell J.H."/>
            <person name="Metzker M.L."/>
            <person name="Naylor S.L."/>
            <person name="Kucherlapati R.S."/>
            <person name="Nelson D.L."/>
            <person name="Weinstock G.M."/>
            <person name="Sakaki Y."/>
            <person name="Fujiyama A."/>
            <person name="Hattori M."/>
            <person name="Yada T."/>
            <person name="Toyoda A."/>
            <person name="Itoh T."/>
            <person name="Kawagoe C."/>
            <person name="Watanabe H."/>
            <person name="Totoki Y."/>
            <person name="Taylor T."/>
            <person name="Weissenbach J."/>
            <person name="Heilig R."/>
            <person name="Saurin W."/>
            <person name="Artiguenave F."/>
            <person name="Brottier P."/>
            <person name="Bruls T."/>
            <person name="Pelletier E."/>
            <person name="Robert C."/>
            <person name="Wincker P."/>
            <person name="Smith D.R."/>
            <person name="Doucette-Stamm L."/>
            <person name="Rubenfield M."/>
            <person name="Weinstock K."/>
            <person name="Lee H.M."/>
            <person name="Dubois J."/>
            <person name="Rosenthal A."/>
            <person name="Platzer M."/>
            <person name="Nyakatura G."/>
            <person name="Taudien S."/>
            <person name="Rump A."/>
            <person name="Yang H."/>
            <person name="Yu J."/>
            <person name="Wang J."/>
            <person name="Huang G."/>
            <person name="Gu J."/>
            <person name="Hood L."/>
            <person name="Rowen L."/>
            <person name="Madan A."/>
            <person name="Qin S."/>
            <person name="Davis R.W."/>
            <person name="Federspiel N.A."/>
            <person name="Abola A.P."/>
            <person name="Proctor M.J."/>
            <person name="Myers R.M."/>
            <person name="Schmutz J."/>
            <person name="Dickson M."/>
            <person name="Grimwood J."/>
            <person name="Cox D.R."/>
            <person name="Olson M.V."/>
            <person name="Kaul R."/>
            <person name="Raymond C."/>
            <person name="Shimizu N."/>
            <person name="Kawasaki K."/>
            <person name="Minoshima S."/>
            <person name="Evans G.A."/>
            <person name="Athanasiou M."/>
            <person name="Schultz R."/>
            <person name="Roe B.A."/>
            <person name="Chen F."/>
            <person name="Pan H."/>
            <person name="Ramser J."/>
            <person name="Lehrach H."/>
            <person name="Reinhardt R."/>
            <person name="McCombie W.R."/>
            <person name="de la Bastide M."/>
            <person name="Dedhia N."/>
            <person name="Blocker H."/>
            <person name="Hornischer K."/>
            <person name="Nordsiek G."/>
            <person name="Agarwala R."/>
            <person name="Aravind L."/>
            <person name="Bailey J.A."/>
            <person name="Bateman A."/>
            <person name="Batzoglou S."/>
            <person name="Birney E."/>
            <person name="Bork P."/>
            <person name="Brown D.G."/>
            <person name="Burge C.B."/>
            <person name="Cerutti L."/>
            <person name="Chen H.C."/>
            <person name="Church D."/>
            <person name="Clamp M."/>
            <person name="Copley R.R."/>
            <person name="Doerks T."/>
            <person name="Eddy S.R."/>
            <person name="Eichler E.E."/>
            <person name="Furey T.S."/>
            <person name="Galagan J."/>
            <person name="Gilbert J.G."/>
            <person name="Harmon C."/>
            <person name="Hayashizaki Y."/>
            <person name="Haussler D."/>
            <person name="Hermjakob H."/>
            <person name="Hokamp K."/>
            <person name="Jang W."/>
            <person name="Johnson L.S."/>
            <person name="Jones T.A."/>
            <person name="Kasif S."/>
            <person name="Kaspryzk A."/>
            <person name="Kennedy S."/>
            <person name="Kent W.J."/>
            <person name="Kitts P."/>
            <person name="Koonin E.V."/>
            <person name="Korf I."/>
            <person name="Kulp D."/>
            <person name="Lancet D."/>
            <person name="Lowe T.M."/>
            <person name="McLysaght A."/>
            <person name="Mikkelsen T."/>
            <person name="Moran J.V."/>
            <person name="Mulder N."/>
            <person name="Pollara V.J."/>
            <person name="Ponting C.P."/>
            <person name="Schuler G."/>
            <person name="Schultz J."/>
            <person name="Slater G."/>
            <person name="Smit A.F."/>
            <person name="Stupka E."/>
            <person name="Szustakowski J."/>
            <person name="Thierry-Mieg D."/>
            <person name="Thierry-Mieg J."/>
            <person name="Wagner L."/>
            <person name="Wallis J."/>
            <person name="Wheeler R."/>
            <person name="Williams A."/>
            <person name="Wolf Y.I."/>
            <person name="Wolfe K.H."/>
            <person name="Yang S.P."/>
            <person name="Yeh R.F."/>
            <person name="Collins F."/>
            <person name="Guyer M.S."/>
            <person name="Peterson J."/>
            <person name="Felsenfeld A."/>
            <person name="Wetterstrand K.A."/>
            <person name="Patrinos A."/>
            <person name="Morgan M.J."/>
            <person name="de Jong P."/>
            <person name="Catanese J.J."/>
            <person name="Osoegawa K."/>
            <person name="Shizuya H."/>
            <person name="Choi S."/>
            <person name="Chen Y.J."/>
        </authorList>
    </citation>
    <scope>NUCLEOTIDE SEQUENCE [LARGE SCALE GENOMIC DNA]</scope>
</reference>
<dbReference type="ChiTaRS" id="MAPK10">
    <property type="organism name" value="human"/>
</dbReference>
<dbReference type="EMBL" id="AC104059">
    <property type="status" value="NOT_ANNOTATED_CDS"/>
    <property type="molecule type" value="Genomic_DNA"/>
</dbReference>
<dbReference type="Ensembl" id="ENST00000641634.1">
    <property type="protein sequence ID" value="ENSP00000493428.1"/>
    <property type="gene ID" value="ENSG00000109339.24"/>
</dbReference>
<reference evidence="1" key="2">
    <citation type="journal article" date="2004" name="Nature">
        <title>Finishing the euchromatic sequence of the human genome.</title>
        <authorList>
            <consortium name="International Human Genome Sequencing Consortium"/>
        </authorList>
    </citation>
    <scope>NUCLEOTIDE SEQUENCE [LARGE SCALE GENOMIC DNA]</scope>
</reference>
<dbReference type="Bgee" id="ENSG00000109339">
    <property type="expression patterns" value="Expressed in adrenal tissue and 134 other cell types or tissues"/>
</dbReference>
<dbReference type="Ensembl" id="ENST00000641041.1">
    <property type="protein sequence ID" value="ENSP00000493339.1"/>
    <property type="gene ID" value="ENSG00000109339.24"/>
</dbReference>
<proteinExistence type="evidence at protein level"/>
<evidence type="ECO:0000313" key="2">
    <source>
        <dbReference type="Proteomes" id="UP000005640"/>
    </source>
</evidence>
<dbReference type="Ensembl" id="ENST00000641609.1">
    <property type="protein sequence ID" value="ENSP00000493400.1"/>
    <property type="gene ID" value="ENSG00000109339.24"/>
</dbReference>